<protein>
    <submittedName>
        <fullName evidence="7">Uncharacterized protein</fullName>
    </submittedName>
</protein>
<evidence type="ECO:0000256" key="4">
    <source>
        <dbReference type="ARBA" id="ARBA00023136"/>
    </source>
</evidence>
<keyword evidence="5" id="KW-0175">Coiled coil</keyword>
<feature type="region of interest" description="Disordered" evidence="6">
    <location>
        <begin position="1"/>
        <end position="33"/>
    </location>
</feature>
<dbReference type="PANTHER" id="PTHR15415">
    <property type="entry name" value="MITOFILIN"/>
    <property type="match status" value="1"/>
</dbReference>
<name>V6EY93_MAGGM</name>
<gene>
    <name evidence="7" type="ordered locus">MGMSRv2__0907</name>
</gene>
<dbReference type="OrthoDB" id="8421723at2"/>
<dbReference type="Proteomes" id="UP000018922">
    <property type="component" value="Chromosome I"/>
</dbReference>
<dbReference type="eggNOG" id="COG4223">
    <property type="taxonomic scope" value="Bacteria"/>
</dbReference>
<keyword evidence="3" id="KW-1133">Transmembrane helix</keyword>
<evidence type="ECO:0000256" key="1">
    <source>
        <dbReference type="ARBA" id="ARBA00004370"/>
    </source>
</evidence>
<dbReference type="InterPro" id="IPR019133">
    <property type="entry name" value="MIC60"/>
</dbReference>
<evidence type="ECO:0000256" key="3">
    <source>
        <dbReference type="ARBA" id="ARBA00022989"/>
    </source>
</evidence>
<dbReference type="HOGENOM" id="CLU_820855_0_0_5"/>
<organism evidence="7 8">
    <name type="scientific">Magnetospirillum gryphiswaldense (strain DSM 6361 / JCM 21280 / NBRC 15271 / MSR-1)</name>
    <dbReference type="NCBI Taxonomy" id="431944"/>
    <lineage>
        <taxon>Bacteria</taxon>
        <taxon>Pseudomonadati</taxon>
        <taxon>Pseudomonadota</taxon>
        <taxon>Alphaproteobacteria</taxon>
        <taxon>Rhodospirillales</taxon>
        <taxon>Rhodospirillaceae</taxon>
        <taxon>Magnetospirillum</taxon>
    </lineage>
</organism>
<evidence type="ECO:0000256" key="2">
    <source>
        <dbReference type="ARBA" id="ARBA00022692"/>
    </source>
</evidence>
<keyword evidence="4" id="KW-0472">Membrane</keyword>
<reference evidence="7 8" key="1">
    <citation type="journal article" date="2014" name="Genome Announc.">
        <title>Complete genome sequence of Magnetospirillum gryphiswaldense MSR-1.</title>
        <authorList>
            <person name="Wang X."/>
            <person name="Wang Q."/>
            <person name="Zhang W."/>
            <person name="Wang Y."/>
            <person name="Li L."/>
            <person name="Wen T."/>
            <person name="Zhang T."/>
            <person name="Zhang Y."/>
            <person name="Xu J."/>
            <person name="Hu J."/>
            <person name="Li S."/>
            <person name="Liu L."/>
            <person name="Liu J."/>
            <person name="Jiang W."/>
            <person name="Tian J."/>
            <person name="Li Y."/>
            <person name="Schuler D."/>
            <person name="Wang L."/>
            <person name="Li J."/>
        </authorList>
    </citation>
    <scope>NUCLEOTIDE SEQUENCE [LARGE SCALE GENOMIC DNA]</scope>
    <source>
        <strain evidence="8">DSM 6361 / JCM 21280 / NBRC 15271 / MSR-1</strain>
    </source>
</reference>
<sequence length="368" mass="38619">MTESEKPEPTEDNTVAAETPALSPDPVATDNGPVKAKSAPWLALGASASLIALVVAGVASFDHWKDLVLPARTQAPVPVAASPVNPAPAPAFRPASETDGLRAELNSLRDRLGQLENRDIGADPARLGKAEAAIQALQALPQMPPNLVAEMGELSKQVVELKRTSADAAAVLRLADRVEKAEAEMRELQAKRSSAVAQLLAVGQLREALARAMPYDNELRALLALAGSDPEVVSVTQPLKARAVTGIPTAPTLIGRFHRLAPDLVRAQVLPADQSWWRQTLDRLTSLVTVRREDGEAAGDSAAAIVARVEARLAEDDLEHAAAEAAGLKDAAAEIAAPWLADVQARLVADKAASALTAHVVAQVGARQ</sequence>
<dbReference type="KEGG" id="mgry:MSR1_13520"/>
<dbReference type="PANTHER" id="PTHR15415:SF7">
    <property type="entry name" value="MICOS COMPLEX SUBUNIT MIC60"/>
    <property type="match status" value="1"/>
</dbReference>
<dbReference type="GO" id="GO:0016020">
    <property type="term" value="C:membrane"/>
    <property type="evidence" value="ECO:0007669"/>
    <property type="project" value="UniProtKB-SubCell"/>
</dbReference>
<dbReference type="Pfam" id="PF09731">
    <property type="entry name" value="Mitofilin"/>
    <property type="match status" value="1"/>
</dbReference>
<dbReference type="RefSeq" id="WP_024079155.1">
    <property type="nucleotide sequence ID" value="NZ_CP027526.1"/>
</dbReference>
<evidence type="ECO:0000256" key="5">
    <source>
        <dbReference type="SAM" id="Coils"/>
    </source>
</evidence>
<comment type="subcellular location">
    <subcellularLocation>
        <location evidence="1">Membrane</location>
    </subcellularLocation>
</comment>
<dbReference type="AlphaFoldDB" id="V6EY93"/>
<accession>V6EY93</accession>
<evidence type="ECO:0000256" key="6">
    <source>
        <dbReference type="SAM" id="MobiDB-lite"/>
    </source>
</evidence>
<evidence type="ECO:0000313" key="7">
    <source>
        <dbReference type="EMBL" id="CDK98122.1"/>
    </source>
</evidence>
<evidence type="ECO:0000313" key="8">
    <source>
        <dbReference type="Proteomes" id="UP000018922"/>
    </source>
</evidence>
<feature type="coiled-coil region" evidence="5">
    <location>
        <begin position="171"/>
        <end position="198"/>
    </location>
</feature>
<dbReference type="KEGG" id="mgy:MGMSRv2__0907"/>
<dbReference type="STRING" id="1430440.MGMSRv2__0907"/>
<keyword evidence="2" id="KW-0812">Transmembrane</keyword>
<proteinExistence type="predicted"/>
<dbReference type="EMBL" id="HG794546">
    <property type="protein sequence ID" value="CDK98122.1"/>
    <property type="molecule type" value="Genomic_DNA"/>
</dbReference>
<keyword evidence="8" id="KW-1185">Reference proteome</keyword>